<comment type="caution">
    <text evidence="2">The sequence shown here is derived from an EMBL/GenBank/DDBJ whole genome shotgun (WGS) entry which is preliminary data.</text>
</comment>
<evidence type="ECO:0000259" key="1">
    <source>
        <dbReference type="PROSITE" id="PS51707"/>
    </source>
</evidence>
<dbReference type="EMBL" id="JAKJSC010000002">
    <property type="protein sequence ID" value="MDE5418963.1"/>
    <property type="molecule type" value="Genomic_DNA"/>
</dbReference>
<feature type="domain" description="CYTH" evidence="1">
    <location>
        <begin position="2"/>
        <end position="152"/>
    </location>
</feature>
<sequence length="152" mass="17842">MPLEIERKYLVKPELLQLPNEGKKLIQGYVWSDPDKSLRIRIAGNKALLTIKTGTNPLRRSEFEYEIPMKDANELLVLCESKIEKIRYLIKYENLLWEVDVFEGENKGLIVAEVELSSEEQEINLPNWINTEVTKDPKYLNVELIKHPFSKW</sequence>
<dbReference type="PANTHER" id="PTHR40114:SF1">
    <property type="entry name" value="SLR0698 PROTEIN"/>
    <property type="match status" value="1"/>
</dbReference>
<evidence type="ECO:0000313" key="2">
    <source>
        <dbReference type="EMBL" id="MDE5418963.1"/>
    </source>
</evidence>
<accession>A0ABT5VWS6</accession>
<organism evidence="2 3">
    <name type="scientific">Paralabilibaculum antarcticum</name>
    <dbReference type="NCBI Taxonomy" id="2912572"/>
    <lineage>
        <taxon>Bacteria</taxon>
        <taxon>Pseudomonadati</taxon>
        <taxon>Bacteroidota</taxon>
        <taxon>Bacteroidia</taxon>
        <taxon>Marinilabiliales</taxon>
        <taxon>Marinifilaceae</taxon>
        <taxon>Paralabilibaculum</taxon>
    </lineage>
</organism>
<dbReference type="CDD" id="cd07891">
    <property type="entry name" value="CYTH-like_CthTTM-like_1"/>
    <property type="match status" value="1"/>
</dbReference>
<reference evidence="2 3" key="1">
    <citation type="submission" date="2022-01" db="EMBL/GenBank/DDBJ databases">
        <title>Labilibaculum sp. nov, a marine bacterium isolated from Antarctica.</title>
        <authorList>
            <person name="Dai W."/>
        </authorList>
    </citation>
    <scope>NUCLEOTIDE SEQUENCE [LARGE SCALE GENOMIC DNA]</scope>
    <source>
        <strain evidence="2 3">DW002</strain>
    </source>
</reference>
<dbReference type="PANTHER" id="PTHR40114">
    <property type="entry name" value="SLR0698 PROTEIN"/>
    <property type="match status" value="1"/>
</dbReference>
<dbReference type="InterPro" id="IPR033469">
    <property type="entry name" value="CYTH-like_dom_sf"/>
</dbReference>
<dbReference type="RefSeq" id="WP_275110293.1">
    <property type="nucleotide sequence ID" value="NZ_JAKJSC010000002.1"/>
</dbReference>
<keyword evidence="3" id="KW-1185">Reference proteome</keyword>
<dbReference type="Gene3D" id="2.40.320.10">
    <property type="entry name" value="Hypothetical Protein Pfu-838710-001"/>
    <property type="match status" value="1"/>
</dbReference>
<dbReference type="InterPro" id="IPR023577">
    <property type="entry name" value="CYTH_domain"/>
</dbReference>
<dbReference type="PROSITE" id="PS51707">
    <property type="entry name" value="CYTH"/>
    <property type="match status" value="1"/>
</dbReference>
<dbReference type="SUPFAM" id="SSF55154">
    <property type="entry name" value="CYTH-like phosphatases"/>
    <property type="match status" value="1"/>
</dbReference>
<name>A0ABT5VWS6_9BACT</name>
<dbReference type="PIRSF" id="PIRSF016487">
    <property type="entry name" value="CYTH_UCP016487"/>
    <property type="match status" value="1"/>
</dbReference>
<proteinExistence type="predicted"/>
<gene>
    <name evidence="2" type="ORF">L3049_13235</name>
</gene>
<protein>
    <submittedName>
        <fullName evidence="2">CYTH domain-containing protein</fullName>
    </submittedName>
</protein>
<dbReference type="SMART" id="SM01118">
    <property type="entry name" value="CYTH"/>
    <property type="match status" value="1"/>
</dbReference>
<dbReference type="Pfam" id="PF01928">
    <property type="entry name" value="CYTH"/>
    <property type="match status" value="1"/>
</dbReference>
<dbReference type="Proteomes" id="UP001528920">
    <property type="component" value="Unassembled WGS sequence"/>
</dbReference>
<dbReference type="InterPro" id="IPR012042">
    <property type="entry name" value="NeuTTM/CthTTM-like"/>
</dbReference>
<evidence type="ECO:0000313" key="3">
    <source>
        <dbReference type="Proteomes" id="UP001528920"/>
    </source>
</evidence>